<sequence>MESFETEKMLDLCLHYAFYINILITTGLTWFCLRSGLHYNFFRKAESARTKGLSSSSNEHGPAIVRIKKLQALVDFISNCAFLILSIATAYILYAWSHS</sequence>
<evidence type="ECO:0000313" key="3">
    <source>
        <dbReference type="Proteomes" id="UP000008216"/>
    </source>
</evidence>
<proteinExistence type="predicted"/>
<keyword evidence="3" id="KW-1185">Reference proteome</keyword>
<dbReference type="AlphaFoldDB" id="A0A0H2XLR8"/>
<gene>
    <name evidence="2" type="ORF">APECO1_O1R131</name>
</gene>
<dbReference type="Proteomes" id="UP000008216">
    <property type="component" value="Plasmid pAPEC-O1-R"/>
</dbReference>
<dbReference type="KEGG" id="ecv:APECO1_O1R131"/>
<keyword evidence="1" id="KW-0472">Membrane</keyword>
<feature type="transmembrane region" description="Helical" evidence="1">
    <location>
        <begin position="16"/>
        <end position="33"/>
    </location>
</feature>
<evidence type="ECO:0000313" key="2">
    <source>
        <dbReference type="EMBL" id="ABF67816.1"/>
    </source>
</evidence>
<feature type="transmembrane region" description="Helical" evidence="1">
    <location>
        <begin position="76"/>
        <end position="96"/>
    </location>
</feature>
<protein>
    <submittedName>
        <fullName evidence="2">Uncharacterized protein</fullName>
    </submittedName>
</protein>
<accession>A0A0H2XLR8</accession>
<reference evidence="2 3" key="1">
    <citation type="journal article" date="2006" name="Antimicrob. Agents Chemother.">
        <title>Complete DNA sequence, comparative genomics, and prevalence of an IncHI2 plasmid occurring among extraintestinal pathogenic Escherichia coli isolates.</title>
        <authorList>
            <person name="Johnson T.J."/>
            <person name="Wannemeuhler Y.M."/>
            <person name="Scaccianoce J.A."/>
            <person name="Johnson S.J."/>
            <person name="Nolan L.K."/>
        </authorList>
    </citation>
    <scope>NUCLEOTIDE SEQUENCE [LARGE SCALE GENOMIC DNA]</scope>
    <source>
        <strain evidence="2">APEC O1</strain>
        <plasmid evidence="3">pAPEC-O1-R</plasmid>
    </source>
</reference>
<dbReference type="HOGENOM" id="CLU_2368435_0_0_6"/>
<keyword evidence="1" id="KW-1133">Transmembrane helix</keyword>
<geneLocation type="plasmid" evidence="2 3">
    <name>pAPEC-O1-R</name>
</geneLocation>
<evidence type="ECO:0000256" key="1">
    <source>
        <dbReference type="SAM" id="Phobius"/>
    </source>
</evidence>
<name>A0A0H2XLR8_ECOK1</name>
<keyword evidence="1" id="KW-0812">Transmembrane</keyword>
<dbReference type="EMBL" id="DQ517526">
    <property type="protein sequence ID" value="ABF67816.1"/>
    <property type="molecule type" value="Genomic_DNA"/>
</dbReference>
<organism evidence="2 3">
    <name type="scientific">Escherichia coli O1:K1 / APEC</name>
    <dbReference type="NCBI Taxonomy" id="405955"/>
    <lineage>
        <taxon>Bacteria</taxon>
        <taxon>Pseudomonadati</taxon>
        <taxon>Pseudomonadota</taxon>
        <taxon>Gammaproteobacteria</taxon>
        <taxon>Enterobacterales</taxon>
        <taxon>Enterobacteriaceae</taxon>
        <taxon>Escherichia</taxon>
    </lineage>
</organism>
<keyword evidence="2" id="KW-0614">Plasmid</keyword>